<gene>
    <name evidence="1" type="ORF">XAXN_05635</name>
</gene>
<sequence length="74" mass="8435">MVLLAPFVITLVIGQRFPLFEIDIVKATGSGVWITVLAVAPQRMQRQMQRAQYRLQGDDRFGWKVAKRGKQSFA</sequence>
<evidence type="ECO:0000313" key="2">
    <source>
        <dbReference type="Proteomes" id="UP000054035"/>
    </source>
</evidence>
<dbReference type="EMBL" id="JFAQ01000053">
    <property type="protein sequence ID" value="KPL49717.1"/>
    <property type="molecule type" value="Genomic_DNA"/>
</dbReference>
<name>A0A0P6VBR1_9XANT</name>
<accession>A0A0P6VBR1</accession>
<comment type="caution">
    <text evidence="1">The sequence shown here is derived from an EMBL/GenBank/DDBJ whole genome shotgun (WGS) entry which is preliminary data.</text>
</comment>
<dbReference type="AlphaFoldDB" id="A0A0P6VBR1"/>
<protein>
    <submittedName>
        <fullName evidence="1">Uncharacterized protein</fullName>
    </submittedName>
</protein>
<reference evidence="1 2" key="1">
    <citation type="submission" date="2014-02" db="EMBL/GenBank/DDBJ databases">
        <title>Genome sequence of Xanthomonas axonopodis DSM 3585 (T).</title>
        <authorList>
            <person name="Midha S."/>
            <person name="Patil P.B."/>
        </authorList>
    </citation>
    <scope>NUCLEOTIDE SEQUENCE [LARGE SCALE GENOMIC DNA]</scope>
    <source>
        <strain evidence="1 2">DSM 3585</strain>
    </source>
</reference>
<organism evidence="1 2">
    <name type="scientific">Xanthomonas axonopodis</name>
    <dbReference type="NCBI Taxonomy" id="53413"/>
    <lineage>
        <taxon>Bacteria</taxon>
        <taxon>Pseudomonadati</taxon>
        <taxon>Pseudomonadota</taxon>
        <taxon>Gammaproteobacteria</taxon>
        <taxon>Lysobacterales</taxon>
        <taxon>Lysobacteraceae</taxon>
        <taxon>Xanthomonas</taxon>
    </lineage>
</organism>
<dbReference type="Proteomes" id="UP000054035">
    <property type="component" value="Unassembled WGS sequence"/>
</dbReference>
<proteinExistence type="predicted"/>
<evidence type="ECO:0000313" key="1">
    <source>
        <dbReference type="EMBL" id="KPL49717.1"/>
    </source>
</evidence>